<comment type="caution">
    <text evidence="1">The sequence shown here is derived from an EMBL/GenBank/DDBJ whole genome shotgun (WGS) entry which is preliminary data.</text>
</comment>
<evidence type="ECO:0000313" key="2">
    <source>
        <dbReference type="Proteomes" id="UP001642484"/>
    </source>
</evidence>
<evidence type="ECO:0000313" key="1">
    <source>
        <dbReference type="EMBL" id="CAK8985196.1"/>
    </source>
</evidence>
<evidence type="ECO:0008006" key="3">
    <source>
        <dbReference type="Google" id="ProtNLM"/>
    </source>
</evidence>
<protein>
    <recommendedName>
        <fullName evidence="3">Ubiquitin-like domain-containing protein</fullName>
    </recommendedName>
</protein>
<proteinExistence type="predicted"/>
<sequence>MLAANATPEMLWISCTSMAGVLKTHRARVRHFFQADAPGLASAMLLRLKAGTLLTELSFDGALSVKDLREELAKRLALPKPHLALLSTDGKLLQAHDPRSLRSIFLETGGHAKPEVFDGS</sequence>
<name>A0ABP0H4Q5_9DINO</name>
<keyword evidence="2" id="KW-1185">Reference proteome</keyword>
<dbReference type="Proteomes" id="UP001642484">
    <property type="component" value="Unassembled WGS sequence"/>
</dbReference>
<organism evidence="1 2">
    <name type="scientific">Durusdinium trenchii</name>
    <dbReference type="NCBI Taxonomy" id="1381693"/>
    <lineage>
        <taxon>Eukaryota</taxon>
        <taxon>Sar</taxon>
        <taxon>Alveolata</taxon>
        <taxon>Dinophyceae</taxon>
        <taxon>Suessiales</taxon>
        <taxon>Symbiodiniaceae</taxon>
        <taxon>Durusdinium</taxon>
    </lineage>
</organism>
<reference evidence="1 2" key="1">
    <citation type="submission" date="2024-02" db="EMBL/GenBank/DDBJ databases">
        <authorList>
            <person name="Chen Y."/>
            <person name="Shah S."/>
            <person name="Dougan E. K."/>
            <person name="Thang M."/>
            <person name="Chan C."/>
        </authorList>
    </citation>
    <scope>NUCLEOTIDE SEQUENCE [LARGE SCALE GENOMIC DNA]</scope>
</reference>
<gene>
    <name evidence="1" type="ORF">CCMP2556_LOCUS13</name>
</gene>
<accession>A0ABP0H4Q5</accession>
<dbReference type="EMBL" id="CAXAMN010000001">
    <property type="protein sequence ID" value="CAK8985196.1"/>
    <property type="molecule type" value="Genomic_DNA"/>
</dbReference>